<dbReference type="EMBL" id="JANPWB010000012">
    <property type="protein sequence ID" value="KAJ1116808.1"/>
    <property type="molecule type" value="Genomic_DNA"/>
</dbReference>
<gene>
    <name evidence="1" type="ORF">NDU88_005013</name>
</gene>
<sequence>MKAITKKTGEILWSVQWRHARRSTRLSTPDSCDPPDRAMEAHAQRHASVLTGVHFESKRTAHHAYIKTLKDLIYCEQDWLWSAHVNTKEMPPVSSVVGNEVRQQLFDFLEGKQFPHRTVAHDPERR</sequence>
<evidence type="ECO:0000313" key="2">
    <source>
        <dbReference type="Proteomes" id="UP001066276"/>
    </source>
</evidence>
<name>A0AAV7NQZ9_PLEWA</name>
<comment type="caution">
    <text evidence="1">The sequence shown here is derived from an EMBL/GenBank/DDBJ whole genome shotgun (WGS) entry which is preliminary data.</text>
</comment>
<organism evidence="1 2">
    <name type="scientific">Pleurodeles waltl</name>
    <name type="common">Iberian ribbed newt</name>
    <dbReference type="NCBI Taxonomy" id="8319"/>
    <lineage>
        <taxon>Eukaryota</taxon>
        <taxon>Metazoa</taxon>
        <taxon>Chordata</taxon>
        <taxon>Craniata</taxon>
        <taxon>Vertebrata</taxon>
        <taxon>Euteleostomi</taxon>
        <taxon>Amphibia</taxon>
        <taxon>Batrachia</taxon>
        <taxon>Caudata</taxon>
        <taxon>Salamandroidea</taxon>
        <taxon>Salamandridae</taxon>
        <taxon>Pleurodelinae</taxon>
        <taxon>Pleurodeles</taxon>
    </lineage>
</organism>
<dbReference type="Proteomes" id="UP001066276">
    <property type="component" value="Chromosome 8"/>
</dbReference>
<accession>A0AAV7NQZ9</accession>
<evidence type="ECO:0000313" key="1">
    <source>
        <dbReference type="EMBL" id="KAJ1116808.1"/>
    </source>
</evidence>
<proteinExistence type="predicted"/>
<dbReference type="AlphaFoldDB" id="A0AAV7NQZ9"/>
<protein>
    <submittedName>
        <fullName evidence="1">Uncharacterized protein</fullName>
    </submittedName>
</protein>
<reference evidence="1" key="1">
    <citation type="journal article" date="2022" name="bioRxiv">
        <title>Sequencing and chromosome-scale assembly of the giantPleurodeles waltlgenome.</title>
        <authorList>
            <person name="Brown T."/>
            <person name="Elewa A."/>
            <person name="Iarovenko S."/>
            <person name="Subramanian E."/>
            <person name="Araus A.J."/>
            <person name="Petzold A."/>
            <person name="Susuki M."/>
            <person name="Suzuki K.-i.T."/>
            <person name="Hayashi T."/>
            <person name="Toyoda A."/>
            <person name="Oliveira C."/>
            <person name="Osipova E."/>
            <person name="Leigh N.D."/>
            <person name="Simon A."/>
            <person name="Yun M.H."/>
        </authorList>
    </citation>
    <scope>NUCLEOTIDE SEQUENCE</scope>
    <source>
        <strain evidence="1">20211129_DDA</strain>
        <tissue evidence="1">Liver</tissue>
    </source>
</reference>
<keyword evidence="2" id="KW-1185">Reference proteome</keyword>